<accession>A0A4Y2DFY6</accession>
<name>A0A4Y2DFY6_ARAVE</name>
<proteinExistence type="predicted"/>
<dbReference type="EMBL" id="BGPR01000347">
    <property type="protein sequence ID" value="GBM14764.1"/>
    <property type="molecule type" value="Genomic_DNA"/>
</dbReference>
<reference evidence="1 2" key="1">
    <citation type="journal article" date="2019" name="Sci. Rep.">
        <title>Orb-weaving spider Araneus ventricosus genome elucidates the spidroin gene catalogue.</title>
        <authorList>
            <person name="Kono N."/>
            <person name="Nakamura H."/>
            <person name="Ohtoshi R."/>
            <person name="Moran D.A.P."/>
            <person name="Shinohara A."/>
            <person name="Yoshida Y."/>
            <person name="Fujiwara M."/>
            <person name="Mori M."/>
            <person name="Tomita M."/>
            <person name="Arakawa K."/>
        </authorList>
    </citation>
    <scope>NUCLEOTIDE SEQUENCE [LARGE SCALE GENOMIC DNA]</scope>
</reference>
<protein>
    <submittedName>
        <fullName evidence="1">Uncharacterized protein</fullName>
    </submittedName>
</protein>
<evidence type="ECO:0000313" key="2">
    <source>
        <dbReference type="Proteomes" id="UP000499080"/>
    </source>
</evidence>
<dbReference type="Proteomes" id="UP000499080">
    <property type="component" value="Unassembled WGS sequence"/>
</dbReference>
<evidence type="ECO:0000313" key="1">
    <source>
        <dbReference type="EMBL" id="GBM14764.1"/>
    </source>
</evidence>
<dbReference type="OrthoDB" id="6625701at2759"/>
<dbReference type="AlphaFoldDB" id="A0A4Y2DFY6"/>
<sequence>MLRSIENPADCEIQFVIRFLSAKDVKTDEIHRQISEGNRSGRPSVITEDLVQKVDRKLLENRRFTISSLYNECPQVSRSVLYGIVTAHLNYLSCAHYGQAADFYEDGIQKLVLRYDKCLNFGEN</sequence>
<comment type="caution">
    <text evidence="1">The sequence shown here is derived from an EMBL/GenBank/DDBJ whole genome shotgun (WGS) entry which is preliminary data.</text>
</comment>
<organism evidence="1 2">
    <name type="scientific">Araneus ventricosus</name>
    <name type="common">Orbweaver spider</name>
    <name type="synonym">Epeira ventricosa</name>
    <dbReference type="NCBI Taxonomy" id="182803"/>
    <lineage>
        <taxon>Eukaryota</taxon>
        <taxon>Metazoa</taxon>
        <taxon>Ecdysozoa</taxon>
        <taxon>Arthropoda</taxon>
        <taxon>Chelicerata</taxon>
        <taxon>Arachnida</taxon>
        <taxon>Araneae</taxon>
        <taxon>Araneomorphae</taxon>
        <taxon>Entelegynae</taxon>
        <taxon>Araneoidea</taxon>
        <taxon>Araneidae</taxon>
        <taxon>Araneus</taxon>
    </lineage>
</organism>
<keyword evidence="2" id="KW-1185">Reference proteome</keyword>
<gene>
    <name evidence="1" type="ORF">AVEN_72030_1</name>
</gene>